<evidence type="ECO:0000259" key="10">
    <source>
        <dbReference type="Pfam" id="PF02870"/>
    </source>
</evidence>
<evidence type="ECO:0000256" key="6">
    <source>
        <dbReference type="ARBA" id="ARBA00023204"/>
    </source>
</evidence>
<proteinExistence type="inferred from homology"/>
<dbReference type="GO" id="GO:0003908">
    <property type="term" value="F:methylated-DNA-[protein]-cysteine S-methyltransferase activity"/>
    <property type="evidence" value="ECO:0007669"/>
    <property type="project" value="UniProtKB-UniRule"/>
</dbReference>
<dbReference type="Pfam" id="PF02870">
    <property type="entry name" value="Methyltransf_1N"/>
    <property type="match status" value="1"/>
</dbReference>
<dbReference type="InterPro" id="IPR014048">
    <property type="entry name" value="MethylDNA_cys_MeTrfase_DNA-bd"/>
</dbReference>
<dbReference type="InterPro" id="IPR036631">
    <property type="entry name" value="MGMT_N_sf"/>
</dbReference>
<dbReference type="GO" id="GO:0032259">
    <property type="term" value="P:methylation"/>
    <property type="evidence" value="ECO:0007669"/>
    <property type="project" value="UniProtKB-KW"/>
</dbReference>
<keyword evidence="8" id="KW-0963">Cytoplasm</keyword>
<evidence type="ECO:0000256" key="8">
    <source>
        <dbReference type="HAMAP-Rule" id="MF_00772"/>
    </source>
</evidence>
<keyword evidence="6 8" id="KW-0234">DNA repair</keyword>
<organism evidence="11 12">
    <name type="scientific">Savagea serpentis</name>
    <dbReference type="NCBI Taxonomy" id="2785297"/>
    <lineage>
        <taxon>Bacteria</taxon>
        <taxon>Bacillati</taxon>
        <taxon>Bacillota</taxon>
        <taxon>Bacilli</taxon>
        <taxon>Bacillales</taxon>
        <taxon>Caryophanaceae</taxon>
        <taxon>Savagea</taxon>
    </lineage>
</organism>
<dbReference type="InterPro" id="IPR023546">
    <property type="entry name" value="MGMT"/>
</dbReference>
<keyword evidence="12" id="KW-1185">Reference proteome</keyword>
<comment type="function">
    <text evidence="8">Involved in the cellular defense against the biological effects of O6-methylguanine (O6-MeG) and O4-methylthymine (O4-MeT) in DNA. Repairs the methylated nucleobase in DNA by stoichiometrically transferring the methyl group to a cysteine residue in the enzyme. This is a suicide reaction: the enzyme is irreversibly inactivated.</text>
</comment>
<feature type="domain" description="Methylguanine DNA methyltransferase ribonuclease-like" evidence="10">
    <location>
        <begin position="15"/>
        <end position="67"/>
    </location>
</feature>
<feature type="domain" description="Methylated-DNA-[protein]-cysteine S-methyltransferase DNA binding" evidence="9">
    <location>
        <begin position="73"/>
        <end position="152"/>
    </location>
</feature>
<dbReference type="InterPro" id="IPR036388">
    <property type="entry name" value="WH-like_DNA-bd_sf"/>
</dbReference>
<keyword evidence="5 8" id="KW-0227">DNA damage</keyword>
<dbReference type="InterPro" id="IPR036217">
    <property type="entry name" value="MethylDNA_cys_MeTrfase_DNAb"/>
</dbReference>
<dbReference type="AlphaFoldDB" id="A0A8J7G3W9"/>
<keyword evidence="4 8" id="KW-0808">Transferase</keyword>
<dbReference type="InterPro" id="IPR008332">
    <property type="entry name" value="MethylG_MeTrfase_N"/>
</dbReference>
<accession>A0A8J7G3W9</accession>
<evidence type="ECO:0000256" key="7">
    <source>
        <dbReference type="ARBA" id="ARBA00049348"/>
    </source>
</evidence>
<dbReference type="FunFam" id="1.10.10.10:FF:000214">
    <property type="entry name" value="Methylated-DNA--protein-cysteine methyltransferase"/>
    <property type="match status" value="1"/>
</dbReference>
<comment type="miscellaneous">
    <text evidence="8">This enzyme catalyzes only one turnover and therefore is not strictly catalytic. According to one definition, an enzyme is a biocatalyst that acts repeatedly and over many reaction cycles.</text>
</comment>
<dbReference type="EC" id="2.1.1.63" evidence="8"/>
<evidence type="ECO:0000256" key="2">
    <source>
        <dbReference type="ARBA" id="ARBA00008711"/>
    </source>
</evidence>
<evidence type="ECO:0000313" key="11">
    <source>
        <dbReference type="EMBL" id="MBF4500742.1"/>
    </source>
</evidence>
<protein>
    <recommendedName>
        <fullName evidence="8">Methylated-DNA--protein-cysteine methyltransferase</fullName>
        <ecNumber evidence="8">2.1.1.63</ecNumber>
    </recommendedName>
    <alternativeName>
        <fullName evidence="8">6-O-methylguanine-DNA methyltransferase</fullName>
        <shortName evidence="8">MGMT</shortName>
    </alternativeName>
    <alternativeName>
        <fullName evidence="8">O-6-methylguanine-DNA-alkyltransferase</fullName>
    </alternativeName>
</protein>
<comment type="similarity">
    <text evidence="2 8">Belongs to the MGMT family.</text>
</comment>
<dbReference type="HAMAP" id="MF_00772">
    <property type="entry name" value="OGT"/>
    <property type="match status" value="1"/>
</dbReference>
<dbReference type="SUPFAM" id="SSF46767">
    <property type="entry name" value="Methylated DNA-protein cysteine methyltransferase, C-terminal domain"/>
    <property type="match status" value="1"/>
</dbReference>
<feature type="active site" description="Nucleophile; methyl group acceptor" evidence="8">
    <location>
        <position position="124"/>
    </location>
</feature>
<evidence type="ECO:0000256" key="3">
    <source>
        <dbReference type="ARBA" id="ARBA00022603"/>
    </source>
</evidence>
<gene>
    <name evidence="11" type="ORF">IRY55_05130</name>
</gene>
<dbReference type="NCBIfam" id="TIGR00589">
    <property type="entry name" value="ogt"/>
    <property type="match status" value="1"/>
</dbReference>
<dbReference type="PANTHER" id="PTHR10815">
    <property type="entry name" value="METHYLATED-DNA--PROTEIN-CYSTEINE METHYLTRANSFERASE"/>
    <property type="match status" value="1"/>
</dbReference>
<comment type="catalytic activity">
    <reaction evidence="7 8">
        <text>a 6-O-methyl-2'-deoxyguanosine in DNA + L-cysteinyl-[protein] = S-methyl-L-cysteinyl-[protein] + a 2'-deoxyguanosine in DNA</text>
        <dbReference type="Rhea" id="RHEA:24000"/>
        <dbReference type="Rhea" id="RHEA-COMP:10131"/>
        <dbReference type="Rhea" id="RHEA-COMP:10132"/>
        <dbReference type="Rhea" id="RHEA-COMP:11367"/>
        <dbReference type="Rhea" id="RHEA-COMP:11368"/>
        <dbReference type="ChEBI" id="CHEBI:29950"/>
        <dbReference type="ChEBI" id="CHEBI:82612"/>
        <dbReference type="ChEBI" id="CHEBI:85445"/>
        <dbReference type="ChEBI" id="CHEBI:85448"/>
        <dbReference type="EC" id="2.1.1.63"/>
    </reaction>
</comment>
<evidence type="ECO:0000313" key="12">
    <source>
        <dbReference type="Proteomes" id="UP000622653"/>
    </source>
</evidence>
<dbReference type="SUPFAM" id="SSF53155">
    <property type="entry name" value="Methylated DNA-protein cysteine methyltransferase domain"/>
    <property type="match status" value="1"/>
</dbReference>
<sequence length="156" mass="17796">MKKVNSLRWVEQLTIGRIAIDATTEGIQKVEFTEESLGGERNHWTNQCLTWLARYFEGDTTPCDIPLVTIGTEFQQNVWQALRTIPYGETRTYEEIAIQIGKPNAYRAVGNANNKNPWMVLTPCHRVIGKNGKLVGYRGGLSFKEQLLAHEKRHSH</sequence>
<dbReference type="Pfam" id="PF01035">
    <property type="entry name" value="DNA_binding_1"/>
    <property type="match status" value="1"/>
</dbReference>
<comment type="subcellular location">
    <subcellularLocation>
        <location evidence="8">Cytoplasm</location>
    </subcellularLocation>
</comment>
<dbReference type="Gene3D" id="1.10.10.10">
    <property type="entry name" value="Winged helix-like DNA-binding domain superfamily/Winged helix DNA-binding domain"/>
    <property type="match status" value="1"/>
</dbReference>
<dbReference type="EMBL" id="JADKPV010000001">
    <property type="protein sequence ID" value="MBF4500742.1"/>
    <property type="molecule type" value="Genomic_DNA"/>
</dbReference>
<dbReference type="CDD" id="cd06445">
    <property type="entry name" value="ATase"/>
    <property type="match status" value="1"/>
</dbReference>
<evidence type="ECO:0000259" key="9">
    <source>
        <dbReference type="Pfam" id="PF01035"/>
    </source>
</evidence>
<name>A0A8J7G3W9_9BACL</name>
<reference evidence="11" key="1">
    <citation type="submission" date="2020-11" db="EMBL/GenBank/DDBJ databases">
        <title>Multidrug resistant novel bacterium Savagea serpentis sp. nov., isolated from the scats of a vine snake (Ahaetulla nasuta).</title>
        <authorList>
            <person name="Venkata Ramana V."/>
            <person name="Vikas Patil S."/>
            <person name="Yogita Lugani V."/>
        </authorList>
    </citation>
    <scope>NUCLEOTIDE SEQUENCE</scope>
    <source>
        <strain evidence="11">SN6</strain>
    </source>
</reference>
<dbReference type="PANTHER" id="PTHR10815:SF13">
    <property type="entry name" value="METHYLATED-DNA--PROTEIN-CYSTEINE METHYLTRANSFERASE"/>
    <property type="match status" value="1"/>
</dbReference>
<comment type="catalytic activity">
    <reaction evidence="1 8">
        <text>a 4-O-methyl-thymidine in DNA + L-cysteinyl-[protein] = a thymidine in DNA + S-methyl-L-cysteinyl-[protein]</text>
        <dbReference type="Rhea" id="RHEA:53428"/>
        <dbReference type="Rhea" id="RHEA-COMP:10131"/>
        <dbReference type="Rhea" id="RHEA-COMP:10132"/>
        <dbReference type="Rhea" id="RHEA-COMP:13555"/>
        <dbReference type="Rhea" id="RHEA-COMP:13556"/>
        <dbReference type="ChEBI" id="CHEBI:29950"/>
        <dbReference type="ChEBI" id="CHEBI:82612"/>
        <dbReference type="ChEBI" id="CHEBI:137386"/>
        <dbReference type="ChEBI" id="CHEBI:137387"/>
        <dbReference type="EC" id="2.1.1.63"/>
    </reaction>
</comment>
<evidence type="ECO:0000256" key="1">
    <source>
        <dbReference type="ARBA" id="ARBA00001286"/>
    </source>
</evidence>
<evidence type="ECO:0000256" key="4">
    <source>
        <dbReference type="ARBA" id="ARBA00022679"/>
    </source>
</evidence>
<evidence type="ECO:0000256" key="5">
    <source>
        <dbReference type="ARBA" id="ARBA00022763"/>
    </source>
</evidence>
<dbReference type="GO" id="GO:0006307">
    <property type="term" value="P:DNA alkylation repair"/>
    <property type="evidence" value="ECO:0007669"/>
    <property type="project" value="UniProtKB-UniRule"/>
</dbReference>
<keyword evidence="3 8" id="KW-0489">Methyltransferase</keyword>
<comment type="caution">
    <text evidence="11">The sequence shown here is derived from an EMBL/GenBank/DDBJ whole genome shotgun (WGS) entry which is preliminary data.</text>
</comment>
<dbReference type="GO" id="GO:0005737">
    <property type="term" value="C:cytoplasm"/>
    <property type="evidence" value="ECO:0007669"/>
    <property type="project" value="UniProtKB-SubCell"/>
</dbReference>
<dbReference type="Proteomes" id="UP000622653">
    <property type="component" value="Unassembled WGS sequence"/>
</dbReference>